<dbReference type="EMBL" id="CP040946">
    <property type="protein sequence ID" value="QDC44826.1"/>
    <property type="molecule type" value="Genomic_DNA"/>
</dbReference>
<keyword evidence="2" id="KW-1185">Reference proteome</keyword>
<proteinExistence type="predicted"/>
<evidence type="ECO:0000313" key="2">
    <source>
        <dbReference type="Proteomes" id="UP000311008"/>
    </source>
</evidence>
<evidence type="ECO:0000313" key="1">
    <source>
        <dbReference type="EMBL" id="QDC44826.1"/>
    </source>
</evidence>
<organism evidence="1 2">
    <name type="scientific">Methylophilus medardicus</name>
    <dbReference type="NCBI Taxonomy" id="2588534"/>
    <lineage>
        <taxon>Bacteria</taxon>
        <taxon>Pseudomonadati</taxon>
        <taxon>Pseudomonadota</taxon>
        <taxon>Betaproteobacteria</taxon>
        <taxon>Nitrosomonadales</taxon>
        <taxon>Methylophilaceae</taxon>
        <taxon>Methylophilus</taxon>
    </lineage>
</organism>
<gene>
    <name evidence="1" type="ORF">FIU01_10050</name>
</gene>
<reference evidence="2" key="1">
    <citation type="journal article" date="2019" name="ISME J.">
        <title>Evolution in action: habitat transition from sediment to the pelagial leads to genome streamlining in Methylophilaceae.</title>
        <authorList>
            <person name="Salcher M."/>
            <person name="Schaefle D."/>
            <person name="Kaspar M."/>
            <person name="Neuenschwander S.M."/>
            <person name="Ghai R."/>
        </authorList>
    </citation>
    <scope>NUCLEOTIDE SEQUENCE [LARGE SCALE GENOMIC DNA]</scope>
    <source>
        <strain evidence="2">MMS-M-51</strain>
    </source>
</reference>
<dbReference type="SUPFAM" id="SSF52141">
    <property type="entry name" value="Uracil-DNA glycosylase-like"/>
    <property type="match status" value="1"/>
</dbReference>
<dbReference type="Proteomes" id="UP000311008">
    <property type="component" value="Chromosome"/>
</dbReference>
<dbReference type="InterPro" id="IPR036895">
    <property type="entry name" value="Uracil-DNA_glycosylase-like_sf"/>
</dbReference>
<evidence type="ECO:0008006" key="3">
    <source>
        <dbReference type="Google" id="ProtNLM"/>
    </source>
</evidence>
<name>A0A5B8CUU1_9PROT</name>
<dbReference type="OrthoDB" id="5290748at2"/>
<dbReference type="KEGG" id="mmec:FIU01_10050"/>
<dbReference type="RefSeq" id="WP_140004156.1">
    <property type="nucleotide sequence ID" value="NZ_CP040946.1"/>
</dbReference>
<dbReference type="Gene3D" id="3.40.470.10">
    <property type="entry name" value="Uracil-DNA glycosylase-like domain"/>
    <property type="match status" value="1"/>
</dbReference>
<sequence>MHLTREDMLRELDLLPVWRARMPATEPLQTMPLAVPVVSEVVATMDEQSVALTAEGLNTPVPFAPAEAPAAPVASYREAPATALELPTEVLAVSSDVPTANVTTAPLLQSPWLLCCPPTADAASHTLLHNIVRALALPADQVTIHTETIGANQVQASFCVLFGLEAANAFLGTQHTELASIRGRLLNVGSMWLVVTHPPLAILQNQLLKREVWQDLCLLLAKNTAVPA</sequence>
<protein>
    <recommendedName>
        <fullName evidence="3">Uracil-DNA glycosylase-like domain-containing protein</fullName>
    </recommendedName>
</protein>
<dbReference type="AlphaFoldDB" id="A0A5B8CUU1"/>
<accession>A0A5B8CUU1</accession>